<evidence type="ECO:0000313" key="5">
    <source>
        <dbReference type="Proteomes" id="UP000034501"/>
    </source>
</evidence>
<dbReference type="InterPro" id="IPR028098">
    <property type="entry name" value="Glyco_trans_4-like_N"/>
</dbReference>
<proteinExistence type="predicted"/>
<dbReference type="InterPro" id="IPR001296">
    <property type="entry name" value="Glyco_trans_1"/>
</dbReference>
<dbReference type="GO" id="GO:0016757">
    <property type="term" value="F:glycosyltransferase activity"/>
    <property type="evidence" value="ECO:0007669"/>
    <property type="project" value="InterPro"/>
</dbReference>
<sequence length="395" mass="44917">MDRRYPQSLNENSTSKMKILIDARFYGLENTGIGRYTIGLVKSLAKIDRKNDYHLLLRKKYFDRLNLPSNWNKILAEIPHYSFNEQRLLPKIIKEVSPDLTHFLHFNVPVAFRGKFVVTIHDLLMHQQKGLEATTLSPIKYFVKRLGYKSVFAFAVKKSRAIIVPSAVVKNELVSYYKIGQDKVVVAHEGVDTLPTAGDRKRILEKFGIDSPYFIYAGNAYPHKNLKRAVEAIVKLNKGRKEPVLFAVACARNAFTEKLEKLVDETGATKYIRLLGFVPDNELGVLYKNSLGFLFPSLSEGFGLPGLEAILAGTLTLCSNIPVFRETYQDVAIYFDPLNSSSIKKAMNEVALLAPETRAGLIKKAQRLARRYSWDKMARQTLRVYEDSFSLRSNQ</sequence>
<dbReference type="EMBL" id="LCNW01000036">
    <property type="protein sequence ID" value="KKU63195.1"/>
    <property type="molecule type" value="Genomic_DNA"/>
</dbReference>
<dbReference type="Pfam" id="PF00534">
    <property type="entry name" value="Glycos_transf_1"/>
    <property type="match status" value="1"/>
</dbReference>
<dbReference type="Pfam" id="PF13439">
    <property type="entry name" value="Glyco_transf_4"/>
    <property type="match status" value="1"/>
</dbReference>
<dbReference type="PANTHER" id="PTHR46401">
    <property type="entry name" value="GLYCOSYLTRANSFERASE WBBK-RELATED"/>
    <property type="match status" value="1"/>
</dbReference>
<dbReference type="Proteomes" id="UP000034501">
    <property type="component" value="Unassembled WGS sequence"/>
</dbReference>
<feature type="domain" description="Glycosyltransferase subfamily 4-like N-terminal" evidence="3">
    <location>
        <begin position="32"/>
        <end position="193"/>
    </location>
</feature>
<comment type="caution">
    <text evidence="4">The sequence shown here is derived from an EMBL/GenBank/DDBJ whole genome shotgun (WGS) entry which is preliminary data.</text>
</comment>
<dbReference type="AlphaFoldDB" id="A0A0G1UZS1"/>
<gene>
    <name evidence="4" type="ORF">UX88_C0036G0005</name>
</gene>
<dbReference type="Gene3D" id="3.40.50.2000">
    <property type="entry name" value="Glycogen Phosphorylase B"/>
    <property type="match status" value="2"/>
</dbReference>
<dbReference type="PANTHER" id="PTHR46401:SF2">
    <property type="entry name" value="GLYCOSYLTRANSFERASE WBBK-RELATED"/>
    <property type="match status" value="1"/>
</dbReference>
<evidence type="ECO:0000313" key="4">
    <source>
        <dbReference type="EMBL" id="KKU63195.1"/>
    </source>
</evidence>
<dbReference type="SUPFAM" id="SSF53756">
    <property type="entry name" value="UDP-Glycosyltransferase/glycogen phosphorylase"/>
    <property type="match status" value="1"/>
</dbReference>
<keyword evidence="1 4" id="KW-0808">Transferase</keyword>
<evidence type="ECO:0000259" key="3">
    <source>
        <dbReference type="Pfam" id="PF13439"/>
    </source>
</evidence>
<protein>
    <submittedName>
        <fullName evidence="4">Glycosyl transferase, group 1</fullName>
    </submittedName>
</protein>
<feature type="domain" description="Glycosyl transferase family 1" evidence="2">
    <location>
        <begin position="202"/>
        <end position="366"/>
    </location>
</feature>
<accession>A0A0G1UZS1</accession>
<name>A0A0G1UZS1_9BACT</name>
<evidence type="ECO:0000256" key="1">
    <source>
        <dbReference type="ARBA" id="ARBA00022679"/>
    </source>
</evidence>
<reference evidence="4 5" key="1">
    <citation type="journal article" date="2015" name="Nature">
        <title>rRNA introns, odd ribosomes, and small enigmatic genomes across a large radiation of phyla.</title>
        <authorList>
            <person name="Brown C.T."/>
            <person name="Hug L.A."/>
            <person name="Thomas B.C."/>
            <person name="Sharon I."/>
            <person name="Castelle C.J."/>
            <person name="Singh A."/>
            <person name="Wilkins M.J."/>
            <person name="Williams K.H."/>
            <person name="Banfield J.F."/>
        </authorList>
    </citation>
    <scope>NUCLEOTIDE SEQUENCE [LARGE SCALE GENOMIC DNA]</scope>
</reference>
<organism evidence="4 5">
    <name type="scientific">Candidatus Woesebacteria bacterium GW2011_GWC2_47_16</name>
    <dbReference type="NCBI Taxonomy" id="1618590"/>
    <lineage>
        <taxon>Bacteria</taxon>
        <taxon>Candidatus Woeseibacteriota</taxon>
    </lineage>
</organism>
<evidence type="ECO:0000259" key="2">
    <source>
        <dbReference type="Pfam" id="PF00534"/>
    </source>
</evidence>
<dbReference type="CDD" id="cd03809">
    <property type="entry name" value="GT4_MtfB-like"/>
    <property type="match status" value="1"/>
</dbReference>